<organism evidence="1">
    <name type="scientific">Tanacetum cinerariifolium</name>
    <name type="common">Dalmatian daisy</name>
    <name type="synonym">Chrysanthemum cinerariifolium</name>
    <dbReference type="NCBI Taxonomy" id="118510"/>
    <lineage>
        <taxon>Eukaryota</taxon>
        <taxon>Viridiplantae</taxon>
        <taxon>Streptophyta</taxon>
        <taxon>Embryophyta</taxon>
        <taxon>Tracheophyta</taxon>
        <taxon>Spermatophyta</taxon>
        <taxon>Magnoliopsida</taxon>
        <taxon>eudicotyledons</taxon>
        <taxon>Gunneridae</taxon>
        <taxon>Pentapetalae</taxon>
        <taxon>asterids</taxon>
        <taxon>campanulids</taxon>
        <taxon>Asterales</taxon>
        <taxon>Asteraceae</taxon>
        <taxon>Asteroideae</taxon>
        <taxon>Anthemideae</taxon>
        <taxon>Anthemidinae</taxon>
        <taxon>Tanacetum</taxon>
    </lineage>
</organism>
<name>A0A699IUS9_TANCI</name>
<proteinExistence type="predicted"/>
<sequence length="139" mass="15828">MHIHLRQFHNNNKLSFHLGLDVSTFLPGDDPIACMNKAMAFLLGVFSPRYSLTNNQLRSSSNLRNQATVQNGRVTIQQVQGRQGQNVRKKDATWFKEKFLLIQAKPKCKELDKEQLAFLTDSRVADDQVSQTITHNAAF</sequence>
<protein>
    <submittedName>
        <fullName evidence="1">Uncharacterized protein</fullName>
    </submittedName>
</protein>
<evidence type="ECO:0000313" key="1">
    <source>
        <dbReference type="EMBL" id="GEZ87700.1"/>
    </source>
</evidence>
<gene>
    <name evidence="1" type="ORF">Tci_559673</name>
</gene>
<dbReference type="EMBL" id="BKCJ010336028">
    <property type="protein sequence ID" value="GEZ87700.1"/>
    <property type="molecule type" value="Genomic_DNA"/>
</dbReference>
<accession>A0A699IUS9</accession>
<dbReference type="AlphaFoldDB" id="A0A699IUS9"/>
<reference evidence="1" key="1">
    <citation type="journal article" date="2019" name="Sci. Rep.">
        <title>Draft genome of Tanacetum cinerariifolium, the natural source of mosquito coil.</title>
        <authorList>
            <person name="Yamashiro T."/>
            <person name="Shiraishi A."/>
            <person name="Satake H."/>
            <person name="Nakayama K."/>
        </authorList>
    </citation>
    <scope>NUCLEOTIDE SEQUENCE</scope>
</reference>
<comment type="caution">
    <text evidence="1">The sequence shown here is derived from an EMBL/GenBank/DDBJ whole genome shotgun (WGS) entry which is preliminary data.</text>
</comment>